<dbReference type="PANTHER" id="PTHR30532:SF24">
    <property type="entry name" value="FERRIC ENTEROBACTIN-BINDING PERIPLASMIC PROTEIN FEPB"/>
    <property type="match status" value="1"/>
</dbReference>
<feature type="chain" id="PRO_5039177599" evidence="5">
    <location>
        <begin position="23"/>
        <end position="325"/>
    </location>
</feature>
<keyword evidence="3" id="KW-0813">Transport</keyword>
<comment type="subcellular location">
    <subcellularLocation>
        <location evidence="1">Cell envelope</location>
    </subcellularLocation>
</comment>
<dbReference type="GO" id="GO:1901678">
    <property type="term" value="P:iron coordination entity transport"/>
    <property type="evidence" value="ECO:0007669"/>
    <property type="project" value="UniProtKB-ARBA"/>
</dbReference>
<dbReference type="InterPro" id="IPR002491">
    <property type="entry name" value="ABC_transptr_periplasmic_BD"/>
</dbReference>
<gene>
    <name evidence="7" type="ORF">UM93_13105</name>
</gene>
<proteinExistence type="inferred from homology"/>
<dbReference type="EMBL" id="CP011005">
    <property type="protein sequence ID" value="AJT42207.1"/>
    <property type="molecule type" value="Genomic_DNA"/>
</dbReference>
<feature type="domain" description="Fe/B12 periplasmic-binding" evidence="6">
    <location>
        <begin position="52"/>
        <end position="325"/>
    </location>
</feature>
<organism evidence="7 8">
    <name type="scientific">Psychromicrobium lacuslunae</name>
    <dbReference type="NCBI Taxonomy" id="1618207"/>
    <lineage>
        <taxon>Bacteria</taxon>
        <taxon>Bacillati</taxon>
        <taxon>Actinomycetota</taxon>
        <taxon>Actinomycetes</taxon>
        <taxon>Micrococcales</taxon>
        <taxon>Micrococcaceae</taxon>
        <taxon>Psychromicrobium</taxon>
    </lineage>
</organism>
<dbReference type="PATRIC" id="fig|1618207.4.peg.2656"/>
<dbReference type="InterPro" id="IPR051313">
    <property type="entry name" value="Bact_iron-sidero_bind"/>
</dbReference>
<dbReference type="GO" id="GO:0030288">
    <property type="term" value="C:outer membrane-bounded periplasmic space"/>
    <property type="evidence" value="ECO:0007669"/>
    <property type="project" value="TreeGrafter"/>
</dbReference>
<keyword evidence="4 5" id="KW-0732">Signal</keyword>
<dbReference type="Gene3D" id="3.40.50.1980">
    <property type="entry name" value="Nitrogenase molybdenum iron protein domain"/>
    <property type="match status" value="2"/>
</dbReference>
<dbReference type="HOGENOM" id="CLU_038034_0_3_11"/>
<dbReference type="PANTHER" id="PTHR30532">
    <property type="entry name" value="IRON III DICITRATE-BINDING PERIPLASMIC PROTEIN"/>
    <property type="match status" value="1"/>
</dbReference>
<name>A0A0D4C0K6_9MICC</name>
<keyword evidence="8" id="KW-1185">Reference proteome</keyword>
<dbReference type="Proteomes" id="UP000061839">
    <property type="component" value="Chromosome"/>
</dbReference>
<dbReference type="AlphaFoldDB" id="A0A0D4C0K6"/>
<evidence type="ECO:0000313" key="7">
    <source>
        <dbReference type="EMBL" id="AJT42207.1"/>
    </source>
</evidence>
<feature type="signal peptide" evidence="5">
    <location>
        <begin position="1"/>
        <end position="22"/>
    </location>
</feature>
<evidence type="ECO:0000256" key="1">
    <source>
        <dbReference type="ARBA" id="ARBA00004196"/>
    </source>
</evidence>
<protein>
    <submittedName>
        <fullName evidence="7">Ferric enterobactin (Enterochelin)-binding protein</fullName>
    </submittedName>
</protein>
<dbReference type="OrthoDB" id="9793175at2"/>
<evidence type="ECO:0000256" key="4">
    <source>
        <dbReference type="ARBA" id="ARBA00022729"/>
    </source>
</evidence>
<accession>A0A0D4C0K6</accession>
<evidence type="ECO:0000313" key="8">
    <source>
        <dbReference type="Proteomes" id="UP000061839"/>
    </source>
</evidence>
<comment type="similarity">
    <text evidence="2">Belongs to the bacterial solute-binding protein 8 family.</text>
</comment>
<dbReference type="Pfam" id="PF01497">
    <property type="entry name" value="Peripla_BP_2"/>
    <property type="match status" value="1"/>
</dbReference>
<evidence type="ECO:0000256" key="2">
    <source>
        <dbReference type="ARBA" id="ARBA00008814"/>
    </source>
</evidence>
<sequence length="325" mass="36092">MLLGFLAALLAFVTLLTGCSSASQGGTAASEGSQRVVKTEKGDVSIPVKPERVVLLNFALAGYLYDLGAPVKAMTPEFTDAKDPQFAEFWKADAEKAGTSFLPWGSSGFDLEAILAAKPDLIIAGGMGFPYAQASDVYQQLTDIAPTVMVNKKYTTWQEQLKFLATDVFGQPDLYQHHLDAYQKRKQEVKAAITLPPGPVSYLSITADAKPYVLMEDQGLPIELQELGFKPAPLYQQYKFEPYTKGGDMFKLSPEQITKYLTMPTVFVMGFNRDTFKLDELKAKSPYSKLPAVTANRMYQLPYWVVRGDYDESMALLDQLQKYFS</sequence>
<evidence type="ECO:0000259" key="6">
    <source>
        <dbReference type="PROSITE" id="PS50983"/>
    </source>
</evidence>
<dbReference type="STRING" id="1618207.UM93_13105"/>
<dbReference type="SUPFAM" id="SSF53807">
    <property type="entry name" value="Helical backbone' metal receptor"/>
    <property type="match status" value="1"/>
</dbReference>
<reference evidence="7 8" key="1">
    <citation type="journal article" date="2015" name="Genome Announc.">
        <title>Complete Genome Sequencing of Protease-Producing Novel Arthrobacter sp. Strain IHBB 11108 Using PacBio Single-Molecule Real-Time Sequencing Technology.</title>
        <authorList>
            <person name="Kiran S."/>
            <person name="Swarnkar M.K."/>
            <person name="Pal M."/>
            <person name="Thakur R."/>
            <person name="Tewari R."/>
            <person name="Singh A.K."/>
            <person name="Gulati A."/>
        </authorList>
    </citation>
    <scope>NUCLEOTIDE SEQUENCE [LARGE SCALE GENOMIC DNA]</scope>
    <source>
        <strain evidence="7 8">IHBB 11108</strain>
    </source>
</reference>
<dbReference type="PROSITE" id="PS50983">
    <property type="entry name" value="FE_B12_PBP"/>
    <property type="match status" value="1"/>
</dbReference>
<evidence type="ECO:0000256" key="5">
    <source>
        <dbReference type="SAM" id="SignalP"/>
    </source>
</evidence>
<dbReference type="KEGG" id="ari:UM93_13105"/>
<evidence type="ECO:0000256" key="3">
    <source>
        <dbReference type="ARBA" id="ARBA00022448"/>
    </source>
</evidence>